<gene>
    <name evidence="2" type="ORF">EV688_101182</name>
</gene>
<evidence type="ECO:0000313" key="2">
    <source>
        <dbReference type="EMBL" id="TCO78366.1"/>
    </source>
</evidence>
<protein>
    <recommendedName>
        <fullName evidence="1">Peptidase C39 domain-containing protein</fullName>
    </recommendedName>
</protein>
<organism evidence="2 3">
    <name type="scientific">Chromatocurvus halotolerans</name>
    <dbReference type="NCBI Taxonomy" id="1132028"/>
    <lineage>
        <taxon>Bacteria</taxon>
        <taxon>Pseudomonadati</taxon>
        <taxon>Pseudomonadota</taxon>
        <taxon>Gammaproteobacteria</taxon>
        <taxon>Cellvibrionales</taxon>
        <taxon>Halieaceae</taxon>
        <taxon>Chromatocurvus</taxon>
    </lineage>
</organism>
<dbReference type="Gene3D" id="3.90.70.10">
    <property type="entry name" value="Cysteine proteinases"/>
    <property type="match status" value="1"/>
</dbReference>
<dbReference type="Pfam" id="PF03412">
    <property type="entry name" value="Peptidase_C39"/>
    <property type="match status" value="1"/>
</dbReference>
<dbReference type="GO" id="GO:0008233">
    <property type="term" value="F:peptidase activity"/>
    <property type="evidence" value="ECO:0007669"/>
    <property type="project" value="InterPro"/>
</dbReference>
<feature type="domain" description="Peptidase C39" evidence="1">
    <location>
        <begin position="64"/>
        <end position="214"/>
    </location>
</feature>
<keyword evidence="3" id="KW-1185">Reference proteome</keyword>
<proteinExistence type="predicted"/>
<dbReference type="EMBL" id="SLWX01000001">
    <property type="protein sequence ID" value="TCO78366.1"/>
    <property type="molecule type" value="Genomic_DNA"/>
</dbReference>
<evidence type="ECO:0000313" key="3">
    <source>
        <dbReference type="Proteomes" id="UP000294980"/>
    </source>
</evidence>
<dbReference type="Proteomes" id="UP000294980">
    <property type="component" value="Unassembled WGS sequence"/>
</dbReference>
<dbReference type="PROSITE" id="PS50990">
    <property type="entry name" value="PEPTIDASE_C39"/>
    <property type="match status" value="1"/>
</dbReference>
<dbReference type="GO" id="GO:0005524">
    <property type="term" value="F:ATP binding"/>
    <property type="evidence" value="ECO:0007669"/>
    <property type="project" value="InterPro"/>
</dbReference>
<sequence length="249" mass="26823">MVPLSTSCCAVRLAMPRRPSLRAVSLLAGGLIALNFLEGHSATANTIDGFRDWKALRDAGVVRQERDFSCGLAALATLLTHYFDQPASESDLLARLGLPDADVLTATRPAGDSAPAERARRQRLQERGVSLALLAALARQYGLRAQGVSIRPEALSRLSVPAIAYIEPEGEPHFTLIRGVDRHGNIQVADPSWGNRLFSAADFARVFSLNGSTAGRLLLVMPAGEAAVLSDWFAVDRAQPLIQRPHLGR</sequence>
<dbReference type="GO" id="GO:0006508">
    <property type="term" value="P:proteolysis"/>
    <property type="evidence" value="ECO:0007669"/>
    <property type="project" value="InterPro"/>
</dbReference>
<accession>A0A4R2L3I3</accession>
<dbReference type="AlphaFoldDB" id="A0A4R2L3I3"/>
<evidence type="ECO:0000259" key="1">
    <source>
        <dbReference type="PROSITE" id="PS50990"/>
    </source>
</evidence>
<reference evidence="2 3" key="1">
    <citation type="submission" date="2019-03" db="EMBL/GenBank/DDBJ databases">
        <title>Genomic Encyclopedia of Type Strains, Phase IV (KMG-IV): sequencing the most valuable type-strain genomes for metagenomic binning, comparative biology and taxonomic classification.</title>
        <authorList>
            <person name="Goeker M."/>
        </authorList>
    </citation>
    <scope>NUCLEOTIDE SEQUENCE [LARGE SCALE GENOMIC DNA]</scope>
    <source>
        <strain evidence="2 3">DSM 23344</strain>
    </source>
</reference>
<dbReference type="GO" id="GO:0016020">
    <property type="term" value="C:membrane"/>
    <property type="evidence" value="ECO:0007669"/>
    <property type="project" value="InterPro"/>
</dbReference>
<comment type="caution">
    <text evidence="2">The sequence shown here is derived from an EMBL/GenBank/DDBJ whole genome shotgun (WGS) entry which is preliminary data.</text>
</comment>
<name>A0A4R2L3I3_9GAMM</name>
<dbReference type="InterPro" id="IPR005074">
    <property type="entry name" value="Peptidase_C39"/>
</dbReference>